<evidence type="ECO:0000313" key="1">
    <source>
        <dbReference type="EMBL" id="MVM30815.1"/>
    </source>
</evidence>
<evidence type="ECO:0008006" key="3">
    <source>
        <dbReference type="Google" id="ProtNLM"/>
    </source>
</evidence>
<organism evidence="1 2">
    <name type="scientific">Spirosoma arboris</name>
    <dbReference type="NCBI Taxonomy" id="2682092"/>
    <lineage>
        <taxon>Bacteria</taxon>
        <taxon>Pseudomonadati</taxon>
        <taxon>Bacteroidota</taxon>
        <taxon>Cytophagia</taxon>
        <taxon>Cytophagales</taxon>
        <taxon>Cytophagaceae</taxon>
        <taxon>Spirosoma</taxon>
    </lineage>
</organism>
<dbReference type="Proteomes" id="UP000436006">
    <property type="component" value="Unassembled WGS sequence"/>
</dbReference>
<gene>
    <name evidence="1" type="ORF">GO755_12305</name>
</gene>
<proteinExistence type="predicted"/>
<protein>
    <recommendedName>
        <fullName evidence="3">Cytochrome C Planctomycete-type domain-containing protein</fullName>
    </recommendedName>
</protein>
<evidence type="ECO:0000313" key="2">
    <source>
        <dbReference type="Proteomes" id="UP000436006"/>
    </source>
</evidence>
<accession>A0A7K1SAN5</accession>
<dbReference type="AlphaFoldDB" id="A0A7K1SAN5"/>
<sequence>MRNNANGATGWAIGRALELLILSLLLSCSKTPVDPPVTLPATVSFQRDIQPIFSTNCSLSGCHLSPNPKGNVDLSASVAYSQLWKHQLVDTLHPEQSVLYIQMNSVSDPMPPTGRLPAGTIALVYKWIQQKAPNN</sequence>
<dbReference type="EMBL" id="WPIN01000004">
    <property type="protein sequence ID" value="MVM30815.1"/>
    <property type="molecule type" value="Genomic_DNA"/>
</dbReference>
<keyword evidence="2" id="KW-1185">Reference proteome</keyword>
<comment type="caution">
    <text evidence="1">The sequence shown here is derived from an EMBL/GenBank/DDBJ whole genome shotgun (WGS) entry which is preliminary data.</text>
</comment>
<name>A0A7K1SAN5_9BACT</name>
<dbReference type="RefSeq" id="WP_157585115.1">
    <property type="nucleotide sequence ID" value="NZ_WPIN01000004.1"/>
</dbReference>
<reference evidence="1 2" key="1">
    <citation type="submission" date="2019-12" db="EMBL/GenBank/DDBJ databases">
        <title>Spirosoma sp. HMF4905 genome sequencing and assembly.</title>
        <authorList>
            <person name="Kang H."/>
            <person name="Cha I."/>
            <person name="Kim H."/>
            <person name="Joh K."/>
        </authorList>
    </citation>
    <scope>NUCLEOTIDE SEQUENCE [LARGE SCALE GENOMIC DNA]</scope>
    <source>
        <strain evidence="1 2">HMF4905</strain>
    </source>
</reference>